<dbReference type="Pfam" id="PF13966">
    <property type="entry name" value="zf-RVT"/>
    <property type="match status" value="1"/>
</dbReference>
<dbReference type="CDD" id="cd01650">
    <property type="entry name" value="RT_nLTR_like"/>
    <property type="match status" value="1"/>
</dbReference>
<dbReference type="GO" id="GO:0003723">
    <property type="term" value="F:RNA binding"/>
    <property type="evidence" value="ECO:0007669"/>
    <property type="project" value="UniProtKB-UniRule"/>
</dbReference>
<dbReference type="InterPro" id="IPR000477">
    <property type="entry name" value="RT_dom"/>
</dbReference>
<dbReference type="EMBL" id="VEPZ02001641">
    <property type="protein sequence ID" value="KAE8664767.1"/>
    <property type="molecule type" value="Genomic_DNA"/>
</dbReference>
<dbReference type="PANTHER" id="PTHR33116:SF75">
    <property type="entry name" value="RIBONUCLEASE H PROTEIN"/>
    <property type="match status" value="1"/>
</dbReference>
<feature type="domain" description="Reverse transcriptase" evidence="4">
    <location>
        <begin position="922"/>
        <end position="1202"/>
    </location>
</feature>
<feature type="domain" description="RRM" evidence="3">
    <location>
        <begin position="132"/>
        <end position="212"/>
    </location>
</feature>
<dbReference type="Pfam" id="PF00076">
    <property type="entry name" value="RRM_1"/>
    <property type="match status" value="1"/>
</dbReference>
<keyword evidence="2" id="KW-1133">Transmembrane helix</keyword>
<evidence type="ECO:0000313" key="6">
    <source>
        <dbReference type="Proteomes" id="UP000436088"/>
    </source>
</evidence>
<keyword evidence="1" id="KW-0694">RNA-binding</keyword>
<dbReference type="InterPro" id="IPR043502">
    <property type="entry name" value="DNA/RNA_pol_sf"/>
</dbReference>
<dbReference type="InterPro" id="IPR026960">
    <property type="entry name" value="RVT-Znf"/>
</dbReference>
<evidence type="ECO:0000256" key="1">
    <source>
        <dbReference type="PROSITE-ProRule" id="PRU00176"/>
    </source>
</evidence>
<evidence type="ECO:0000256" key="2">
    <source>
        <dbReference type="SAM" id="Phobius"/>
    </source>
</evidence>
<keyword evidence="2" id="KW-0472">Membrane</keyword>
<keyword evidence="6" id="KW-1185">Reference proteome</keyword>
<protein>
    <recommendedName>
        <fullName evidence="7">RRM domain-containing protein</fullName>
    </recommendedName>
</protein>
<dbReference type="InterPro" id="IPR012677">
    <property type="entry name" value="Nucleotide-bd_a/b_plait_sf"/>
</dbReference>
<dbReference type="Gene3D" id="3.30.70.330">
    <property type="match status" value="1"/>
</dbReference>
<dbReference type="Proteomes" id="UP000436088">
    <property type="component" value="Unassembled WGS sequence"/>
</dbReference>
<dbReference type="PANTHER" id="PTHR33116">
    <property type="entry name" value="REVERSE TRANSCRIPTASE ZINC-BINDING DOMAIN-CONTAINING PROTEIN-RELATED-RELATED"/>
    <property type="match status" value="1"/>
</dbReference>
<accession>A0A6A2Y3Q0</accession>
<reference evidence="5" key="1">
    <citation type="submission" date="2019-09" db="EMBL/GenBank/DDBJ databases">
        <title>Draft genome information of white flower Hibiscus syriacus.</title>
        <authorList>
            <person name="Kim Y.-M."/>
        </authorList>
    </citation>
    <scope>NUCLEOTIDE SEQUENCE [LARGE SCALE GENOMIC DNA]</scope>
    <source>
        <tissue evidence="5">Leaf</tissue>
    </source>
</reference>
<keyword evidence="2" id="KW-0812">Transmembrane</keyword>
<sequence length="1794" mass="204109">MHDPRRRCETATATHLCLDFRSVIFRFLGSIFASSGVHHHQHFRGKPASMDRQKSLSRDISHAADETYLVTRLTFTLLRYLGVGYRWYTILLALACYALLLMPGFLQEEKMERERDVEREKLRGKFSLENVWTAFVDNLSKRVSRRELRELFSSHGPVVRVFIPRETRNPKYKFSTFAVVHFGNEESLNRAIAKLNGSMIDGWRISVGTARYKDARVRSVRDERSYKDALLSDRLKSIASDHKELSNDGFNRRTRIKNIAKWGYVWNSCVVTFKSTEEMMDAWLMKKEELFFWFDRLVPLLNDDGVPMAFCLVHLFGVPLLCWQNSFFERLAGRWGTVEDIHEDTVNREDLSMVKILIRVASPYDVPEEITLGSYGRSFKVKIKLGSVIENSSAFSSKSSVGGSDERHFGEKIFGEIDGSSLSESMESAEYSVENNRHKVDTWFDQGAYTGLVGVGEEIQLLMLNKVGKSINCEMPACQDLGTNNFGEYAGLGCKFSNLSAYGSVAQSVENGQLGSPSIKIIPVGPVVKLDKFGKMDHKQFLVESAYTEEDKNGGLPHSCLTKLNGGMEPESELKLIDSNLYSGKRISRGKTFDRSNSALTTKSEPLEKRRTASYKRVYKRSRERRFWFDNDEIIIPREVESLERFNGKILYPNSALPVSAVAEANLAGCMESTLERQVVDNNLDHSCEGWYSEGDSHIFNSKSFNRRARRLLTRDALDQVSIETVSSSAFAVLLDEAIATWEISNILGVSFKDGKSTFFGENYKVGGRFEASLIFYVLGFSESPAVGSFGGLLSCWDESTFEVDNLIINRRFTWCNNQDFPTFVRLDRFLVDVHFLEAFPDVTQYLLPSSTLEVEDMKLNFSKILVEQSDILEKEFTEEEIWETLQSCDSNKAPGLDSFNMGFFKRFWSVLKVDILKFFHIFYLGKDWEHGVNHTFITLIPKVANIGGLDDYRPISLVGGLYKIFSKCLSRRLRNCISDLISPTQFAFIPGRQILDCSLIANEGVDFWRKKGFKGCVFKVDFRKAYDTVDWSILFKIMEKMGFVFKWRSWIKQCVTTASISVLINGVYSQEFPRARGLRQGCSLSPLLFNLVGELLNLLLLKAVSEGLFCGLQIRRNGSVFNLSHLQFADDLIIFCGASKMEISNVKRVLRVFEVMSGLQLNLKKSKLFGVNTVTYEVEEWATAIGCAVGKFPSDYLGLPLGATRNSTSLWDPIVLNFNNKLAGWKADTLSLAGRWNGENKIHWVSWHNVCKSKEAGGLGVLNISNMNRALLGKWSWRFANDKDAVWRRLICSKYNIDPFSLLFNSKIPAQASWIWSSVVNAYFKEDSFGSNFRSMCRVQVGNGQFIRFWQDKWVMDCPLKVSFPRLFAISSNQSGKLIEFGEFSSLGWIWNIQLRRSLVDWEFEQWANLMSIISNFFLFKEAIDGLIWKGNGTSVYSVNSCMKTCSLAQKEDSFWKNIVWKGLVPPRVELFMWQVVLQKLPVRSELAKRGVTGIVELSCPLCNLVDESSAHLFFSCSVVWSLWNKFVQYWSLNVVLQEENVQKFLQAWEDLNPRSAIWKFIPAVVIWTVWKARNDIVFDRGKIDQPNLFFLARVRLASWFLVKFADSVISMDSLIEHIVAGILRDEEGLLVGSFKEATGSGPPILMELKAIQKGLLFFNSVRGDVNGRDIAVNLKDVEGVIIWVVRTANIEADGYKAWGSLLGLQLAERDIIVACIDYRMVFQSGNLVREPSGGVPARVVNLRRRIDELLELKVGDNLFNVLVHEVDPSFKPNSWVPEDCDISLELVPPIGS</sequence>
<dbReference type="PROSITE" id="PS50878">
    <property type="entry name" value="RT_POL"/>
    <property type="match status" value="1"/>
</dbReference>
<comment type="caution">
    <text evidence="5">The sequence shown here is derived from an EMBL/GenBank/DDBJ whole genome shotgun (WGS) entry which is preliminary data.</text>
</comment>
<evidence type="ECO:0008006" key="7">
    <source>
        <dbReference type="Google" id="ProtNLM"/>
    </source>
</evidence>
<feature type="transmembrane region" description="Helical" evidence="2">
    <location>
        <begin position="87"/>
        <end position="106"/>
    </location>
</feature>
<dbReference type="PROSITE" id="PS50102">
    <property type="entry name" value="RRM"/>
    <property type="match status" value="1"/>
</dbReference>
<dbReference type="Pfam" id="PF00078">
    <property type="entry name" value="RVT_1"/>
    <property type="match status" value="1"/>
</dbReference>
<evidence type="ECO:0000259" key="4">
    <source>
        <dbReference type="PROSITE" id="PS50878"/>
    </source>
</evidence>
<dbReference type="SMART" id="SM00360">
    <property type="entry name" value="RRM"/>
    <property type="match status" value="1"/>
</dbReference>
<organism evidence="5 6">
    <name type="scientific">Hibiscus syriacus</name>
    <name type="common">Rose of Sharon</name>
    <dbReference type="NCBI Taxonomy" id="106335"/>
    <lineage>
        <taxon>Eukaryota</taxon>
        <taxon>Viridiplantae</taxon>
        <taxon>Streptophyta</taxon>
        <taxon>Embryophyta</taxon>
        <taxon>Tracheophyta</taxon>
        <taxon>Spermatophyta</taxon>
        <taxon>Magnoliopsida</taxon>
        <taxon>eudicotyledons</taxon>
        <taxon>Gunneridae</taxon>
        <taxon>Pentapetalae</taxon>
        <taxon>rosids</taxon>
        <taxon>malvids</taxon>
        <taxon>Malvales</taxon>
        <taxon>Malvaceae</taxon>
        <taxon>Malvoideae</taxon>
        <taxon>Hibiscus</taxon>
    </lineage>
</organism>
<dbReference type="CDD" id="cd00590">
    <property type="entry name" value="RRM_SF"/>
    <property type="match status" value="1"/>
</dbReference>
<evidence type="ECO:0000313" key="5">
    <source>
        <dbReference type="EMBL" id="KAE8664767.1"/>
    </source>
</evidence>
<name>A0A6A2Y3Q0_HIBSY</name>
<evidence type="ECO:0000259" key="3">
    <source>
        <dbReference type="PROSITE" id="PS50102"/>
    </source>
</evidence>
<gene>
    <name evidence="5" type="ORF">F3Y22_tig00112738pilonHSYRG00325</name>
</gene>
<dbReference type="SUPFAM" id="SSF56672">
    <property type="entry name" value="DNA/RNA polymerases"/>
    <property type="match status" value="1"/>
</dbReference>
<dbReference type="InterPro" id="IPR000504">
    <property type="entry name" value="RRM_dom"/>
</dbReference>
<dbReference type="InterPro" id="IPR035979">
    <property type="entry name" value="RBD_domain_sf"/>
</dbReference>
<dbReference type="SUPFAM" id="SSF54928">
    <property type="entry name" value="RNA-binding domain, RBD"/>
    <property type="match status" value="1"/>
</dbReference>
<proteinExistence type="predicted"/>